<feature type="region of interest" description="Disordered" evidence="2">
    <location>
        <begin position="395"/>
        <end position="439"/>
    </location>
</feature>
<feature type="coiled-coil region" evidence="1">
    <location>
        <begin position="160"/>
        <end position="206"/>
    </location>
</feature>
<feature type="compositionally biased region" description="Polar residues" evidence="2">
    <location>
        <begin position="66"/>
        <end position="75"/>
    </location>
</feature>
<sequence length="607" mass="68498">MSRSKKSRTSHKLQGNRDNFQKPVEQDDEEDNSFFSTEDRNNEINRNSSPTNQYDTKTLDIPGHSTPFQTKTSMNDMEGSPEPDYRCSPILIPCTQEVNEVAWDWHSSINKPSDKEKAEANQANTPKRTILLQKKRNSNSPLLNQPFRRKLAKAEYIESIGKFAAELKALTEKMKSIQRNDEDHFLNKEDDKKIKMEDEVEEDEANVQMALDANTSNSASASINKMSTSLEELFDESIEDSMVKCSQEIEEKFNLCSSRGSSTANSSNGSREKFIHTDSSSENSKNSLLSPNSPVLNVSSFCKTYSKNTSSRSTDARVNILEKKEEPMQKPSLNNNMINVHNGSLQNQKNPVRKNSSDLFEIPDDSFDDCLATCMEDEKLLPRLAEYDNIFPDMNSKSHQNEKNYKHSNVGNKYTSKTSNTLKSNSTSHNNSGSINQISMDGSRSVEKFGTNLNVMESRKFFKTKSLSDSYFGQERNTNVISKVGTSNSRQITKYFSHSNLPSKLQVNTSGKNTVNGAVYTEKNIKSVNGKESVYALSTSKIISKDSGCSMSKTNSTTGDSQIMQCTPEEIEKKRLEAKMRLEAKRKMQINTNKTNFSEIPVKRVQR</sequence>
<reference evidence="3" key="1">
    <citation type="submission" date="2021-08" db="EMBL/GenBank/DDBJ databases">
        <authorList>
            <person name="Misof B."/>
            <person name="Oliver O."/>
            <person name="Podsiadlowski L."/>
            <person name="Donath A."/>
            <person name="Peters R."/>
            <person name="Mayer C."/>
            <person name="Rust J."/>
            <person name="Gunkel S."/>
            <person name="Lesny P."/>
            <person name="Martin S."/>
            <person name="Oeyen J.P."/>
            <person name="Petersen M."/>
            <person name="Panagiotis P."/>
            <person name="Wilbrandt J."/>
            <person name="Tanja T."/>
        </authorList>
    </citation>
    <scope>NUCLEOTIDE SEQUENCE</scope>
    <source>
        <strain evidence="3">GBR_01_08_01A</strain>
        <tissue evidence="3">Thorax + abdomen</tissue>
    </source>
</reference>
<gene>
    <name evidence="3" type="ORF">KPH14_005090</name>
</gene>
<evidence type="ECO:0000256" key="2">
    <source>
        <dbReference type="SAM" id="MobiDB-lite"/>
    </source>
</evidence>
<keyword evidence="1" id="KW-0175">Coiled coil</keyword>
<dbReference type="EMBL" id="JAIFRP010000039">
    <property type="protein sequence ID" value="KAK2581413.1"/>
    <property type="molecule type" value="Genomic_DNA"/>
</dbReference>
<evidence type="ECO:0000313" key="3">
    <source>
        <dbReference type="EMBL" id="KAK2581413.1"/>
    </source>
</evidence>
<accession>A0AAD9RKS3</accession>
<feature type="compositionally biased region" description="Basic residues" evidence="2">
    <location>
        <begin position="1"/>
        <end position="11"/>
    </location>
</feature>
<evidence type="ECO:0000313" key="4">
    <source>
        <dbReference type="Proteomes" id="UP001258017"/>
    </source>
</evidence>
<feature type="compositionally biased region" description="Low complexity" evidence="2">
    <location>
        <begin position="280"/>
        <end position="291"/>
    </location>
</feature>
<keyword evidence="4" id="KW-1185">Reference proteome</keyword>
<evidence type="ECO:0000256" key="1">
    <source>
        <dbReference type="SAM" id="Coils"/>
    </source>
</evidence>
<dbReference type="AlphaFoldDB" id="A0AAD9RKS3"/>
<reference evidence="3" key="2">
    <citation type="journal article" date="2023" name="Commun. Biol.">
        <title>Intrasexual cuticular hydrocarbon dimorphism in a wasp sheds light on hydrocarbon biosynthesis genes in Hymenoptera.</title>
        <authorList>
            <person name="Moris V.C."/>
            <person name="Podsiadlowski L."/>
            <person name="Martin S."/>
            <person name="Oeyen J.P."/>
            <person name="Donath A."/>
            <person name="Petersen M."/>
            <person name="Wilbrandt J."/>
            <person name="Misof B."/>
            <person name="Liedtke D."/>
            <person name="Thamm M."/>
            <person name="Scheiner R."/>
            <person name="Schmitt T."/>
            <person name="Niehuis O."/>
        </authorList>
    </citation>
    <scope>NUCLEOTIDE SEQUENCE</scope>
    <source>
        <strain evidence="3">GBR_01_08_01A</strain>
    </source>
</reference>
<comment type="caution">
    <text evidence="3">The sequence shown here is derived from an EMBL/GenBank/DDBJ whole genome shotgun (WGS) entry which is preliminary data.</text>
</comment>
<feature type="region of interest" description="Disordered" evidence="2">
    <location>
        <begin position="1"/>
        <end position="82"/>
    </location>
</feature>
<feature type="compositionally biased region" description="Low complexity" evidence="2">
    <location>
        <begin position="412"/>
        <end position="432"/>
    </location>
</feature>
<dbReference type="Proteomes" id="UP001258017">
    <property type="component" value="Unassembled WGS sequence"/>
</dbReference>
<proteinExistence type="predicted"/>
<feature type="compositionally biased region" description="Low complexity" evidence="2">
    <location>
        <begin position="257"/>
        <end position="269"/>
    </location>
</feature>
<name>A0AAD9RKS3_9HYME</name>
<organism evidence="3 4">
    <name type="scientific">Odynerus spinipes</name>
    <dbReference type="NCBI Taxonomy" id="1348599"/>
    <lineage>
        <taxon>Eukaryota</taxon>
        <taxon>Metazoa</taxon>
        <taxon>Ecdysozoa</taxon>
        <taxon>Arthropoda</taxon>
        <taxon>Hexapoda</taxon>
        <taxon>Insecta</taxon>
        <taxon>Pterygota</taxon>
        <taxon>Neoptera</taxon>
        <taxon>Endopterygota</taxon>
        <taxon>Hymenoptera</taxon>
        <taxon>Apocrita</taxon>
        <taxon>Aculeata</taxon>
        <taxon>Vespoidea</taxon>
        <taxon>Vespidae</taxon>
        <taxon>Eumeninae</taxon>
        <taxon>Odynerus</taxon>
    </lineage>
</organism>
<feature type="region of interest" description="Disordered" evidence="2">
    <location>
        <begin position="256"/>
        <end position="291"/>
    </location>
</feature>
<feature type="compositionally biased region" description="Polar residues" evidence="2">
    <location>
        <begin position="44"/>
        <end position="56"/>
    </location>
</feature>
<protein>
    <submittedName>
        <fullName evidence="3">Uncharacterized protein</fullName>
    </submittedName>
</protein>